<evidence type="ECO:0000313" key="9">
    <source>
        <dbReference type="Proteomes" id="UP000319756"/>
    </source>
</evidence>
<dbReference type="AlphaFoldDB" id="A0A514LK07"/>
<dbReference type="FunFam" id="3.40.980.10:FF:000006">
    <property type="entry name" value="Molybdenum cofactor biosynthesis protein B"/>
    <property type="match status" value="1"/>
</dbReference>
<evidence type="ECO:0000256" key="3">
    <source>
        <dbReference type="ARBA" id="ARBA00006112"/>
    </source>
</evidence>
<protein>
    <recommendedName>
        <fullName evidence="4 6">Molybdenum cofactor biosynthesis protein B</fullName>
    </recommendedName>
</protein>
<evidence type="ECO:0000256" key="4">
    <source>
        <dbReference type="ARBA" id="ARBA00015262"/>
    </source>
</evidence>
<dbReference type="CDD" id="cd00886">
    <property type="entry name" value="MogA_MoaB"/>
    <property type="match status" value="1"/>
</dbReference>
<dbReference type="PROSITE" id="PS01078">
    <property type="entry name" value="MOCF_BIOSYNTHESIS_1"/>
    <property type="match status" value="1"/>
</dbReference>
<comment type="similarity">
    <text evidence="3 6">Belongs to the MoaB/Mog family.</text>
</comment>
<dbReference type="Pfam" id="PF00994">
    <property type="entry name" value="MoCF_biosynth"/>
    <property type="match status" value="1"/>
</dbReference>
<dbReference type="SUPFAM" id="SSF53218">
    <property type="entry name" value="Molybdenum cofactor biosynthesis proteins"/>
    <property type="match status" value="1"/>
</dbReference>
<dbReference type="UniPathway" id="UPA00344"/>
<keyword evidence="9" id="KW-1185">Reference proteome</keyword>
<comment type="function">
    <text evidence="1 6">May be involved in the biosynthesis of molybdopterin.</text>
</comment>
<evidence type="ECO:0000256" key="5">
    <source>
        <dbReference type="ARBA" id="ARBA00023150"/>
    </source>
</evidence>
<organism evidence="8 9">
    <name type="scientific">Salicibibacter halophilus</name>
    <dbReference type="NCBI Taxonomy" id="2502791"/>
    <lineage>
        <taxon>Bacteria</taxon>
        <taxon>Bacillati</taxon>
        <taxon>Bacillota</taxon>
        <taxon>Bacilli</taxon>
        <taxon>Bacillales</taxon>
        <taxon>Bacillaceae</taxon>
        <taxon>Salicibibacter</taxon>
    </lineage>
</organism>
<dbReference type="Gene3D" id="3.40.980.10">
    <property type="entry name" value="MoaB/Mog-like domain"/>
    <property type="match status" value="1"/>
</dbReference>
<evidence type="ECO:0000256" key="2">
    <source>
        <dbReference type="ARBA" id="ARBA00005046"/>
    </source>
</evidence>
<feature type="domain" description="MoaB/Mog" evidence="7">
    <location>
        <begin position="13"/>
        <end position="157"/>
    </location>
</feature>
<dbReference type="InterPro" id="IPR036425">
    <property type="entry name" value="MoaB/Mog-like_dom_sf"/>
</dbReference>
<dbReference type="OrthoDB" id="9784492at2"/>
<dbReference type="PANTHER" id="PTHR43232:SF2">
    <property type="entry name" value="MOLYBDENUM COFACTOR BIOSYNTHESIS PROTEIN B"/>
    <property type="match status" value="1"/>
</dbReference>
<name>A0A514LK07_9BACI</name>
<comment type="pathway">
    <text evidence="2 6">Cofactor biosynthesis; molybdopterin biosynthesis.</text>
</comment>
<dbReference type="PANTHER" id="PTHR43232">
    <property type="entry name" value="MOLYBDENUM COFACTOR BIOSYNTHESIS PROTEIN B"/>
    <property type="match status" value="1"/>
</dbReference>
<dbReference type="InterPro" id="IPR001453">
    <property type="entry name" value="MoaB/Mog_dom"/>
</dbReference>
<evidence type="ECO:0000256" key="1">
    <source>
        <dbReference type="ARBA" id="ARBA00003487"/>
    </source>
</evidence>
<accession>A0A514LK07</accession>
<evidence type="ECO:0000259" key="7">
    <source>
        <dbReference type="SMART" id="SM00852"/>
    </source>
</evidence>
<dbReference type="Proteomes" id="UP000319756">
    <property type="component" value="Chromosome"/>
</dbReference>
<dbReference type="RefSeq" id="WP_142090676.1">
    <property type="nucleotide sequence ID" value="NZ_CP035485.1"/>
</dbReference>
<dbReference type="InterPro" id="IPR012245">
    <property type="entry name" value="MoaB"/>
</dbReference>
<dbReference type="GO" id="GO:0005829">
    <property type="term" value="C:cytosol"/>
    <property type="evidence" value="ECO:0007669"/>
    <property type="project" value="TreeGrafter"/>
</dbReference>
<gene>
    <name evidence="8" type="ORF">EPH95_13985</name>
</gene>
<dbReference type="InterPro" id="IPR008284">
    <property type="entry name" value="MoCF_biosynth_CS"/>
</dbReference>
<reference evidence="9" key="1">
    <citation type="submission" date="2019-01" db="EMBL/GenBank/DDBJ databases">
        <title>Genomic analysis of Salicibibacter sp. NKC3-5.</title>
        <authorList>
            <person name="Oh Y.J."/>
        </authorList>
    </citation>
    <scope>NUCLEOTIDE SEQUENCE [LARGE SCALE GENOMIC DNA]</scope>
    <source>
        <strain evidence="9">NKC3-5</strain>
    </source>
</reference>
<dbReference type="PIRSF" id="PIRSF006443">
    <property type="entry name" value="MoaB"/>
    <property type="match status" value="1"/>
</dbReference>
<sequence>MHHEHDASSVRVGILTMSDTRTKDEDKSGALIHSLLEEGRHKVSEYKVIPDDEVTIQSTLHEWTSRQSLDAVITNGGTGISAKDVTYQVVNGIIDKEIEGFGELFRMKSYEEIGAKAMLSRALAGTVGQTALFALPGSSNAVRLAMTDLILPVLPHIVGELRK</sequence>
<evidence type="ECO:0000256" key="6">
    <source>
        <dbReference type="PIRNR" id="PIRNR006443"/>
    </source>
</evidence>
<proteinExistence type="inferred from homology"/>
<dbReference type="KEGG" id="sale:EPH95_13985"/>
<dbReference type="NCBIfam" id="TIGR00177">
    <property type="entry name" value="molyb_syn"/>
    <property type="match status" value="1"/>
</dbReference>
<evidence type="ECO:0000313" key="8">
    <source>
        <dbReference type="EMBL" id="QDI92162.1"/>
    </source>
</evidence>
<dbReference type="EMBL" id="CP035485">
    <property type="protein sequence ID" value="QDI92162.1"/>
    <property type="molecule type" value="Genomic_DNA"/>
</dbReference>
<dbReference type="SMART" id="SM00852">
    <property type="entry name" value="MoCF_biosynth"/>
    <property type="match status" value="1"/>
</dbReference>
<dbReference type="GO" id="GO:0006777">
    <property type="term" value="P:Mo-molybdopterin cofactor biosynthetic process"/>
    <property type="evidence" value="ECO:0007669"/>
    <property type="project" value="UniProtKB-UniRule"/>
</dbReference>
<keyword evidence="5 6" id="KW-0501">Molybdenum cofactor biosynthesis</keyword>